<evidence type="ECO:0000256" key="1">
    <source>
        <dbReference type="ARBA" id="ARBA00005437"/>
    </source>
</evidence>
<gene>
    <name evidence="2" type="ORF">SAMN04488102_10280</name>
</gene>
<proteinExistence type="inferred from homology"/>
<dbReference type="AlphaFoldDB" id="A0A1I1FFF2"/>
<sequence length="194" mass="22710">MVRLFIKQEFMSKQDRLVVSDPTGKEVYLIVGKWGRVADKLSVFAIDGSRLLDVRQVALSVFPKFHFYVEAKKIGSLKKRPGIRGIKNPFFTLTGLNWVITGDYEKKRFTVRHLGKKIGTIDKNISYLGEFYTVNFLKEEEVPVACAVTVLLDHYAENRELVWKRRQQQKYSLGFMHPIWMRLKQKLLQKEKLD</sequence>
<dbReference type="EMBL" id="FOLT01000002">
    <property type="protein sequence ID" value="SFB98021.1"/>
    <property type="molecule type" value="Genomic_DNA"/>
</dbReference>
<keyword evidence="3" id="KW-1185">Reference proteome</keyword>
<evidence type="ECO:0000313" key="2">
    <source>
        <dbReference type="EMBL" id="SFB98021.1"/>
    </source>
</evidence>
<dbReference type="RefSeq" id="WP_091528360.1">
    <property type="nucleotide sequence ID" value="NZ_FOLT01000002.1"/>
</dbReference>
<dbReference type="STRING" id="753702.SAMN04488102_10280"/>
<dbReference type="OrthoDB" id="2248181at2"/>
<dbReference type="Pfam" id="PF04525">
    <property type="entry name" value="LOR"/>
    <property type="match status" value="1"/>
</dbReference>
<dbReference type="Gene3D" id="2.40.160.200">
    <property type="entry name" value="LURP1-related"/>
    <property type="match status" value="1"/>
</dbReference>
<dbReference type="InterPro" id="IPR025659">
    <property type="entry name" value="Tubby-like_C"/>
</dbReference>
<comment type="similarity">
    <text evidence="1">Belongs to the LOR family.</text>
</comment>
<dbReference type="SUPFAM" id="SSF54518">
    <property type="entry name" value="Tubby C-terminal domain-like"/>
    <property type="match status" value="1"/>
</dbReference>
<accession>A0A1I1FFF2</accession>
<reference evidence="3" key="1">
    <citation type="submission" date="2016-10" db="EMBL/GenBank/DDBJ databases">
        <authorList>
            <person name="Varghese N."/>
            <person name="Submissions S."/>
        </authorList>
    </citation>
    <scope>NUCLEOTIDE SEQUENCE [LARGE SCALE GENOMIC DNA]</scope>
    <source>
        <strain evidence="3">DSM 23664</strain>
    </source>
</reference>
<protein>
    <submittedName>
        <fullName evidence="2">Uncharacterized protein YxjI</fullName>
    </submittedName>
</protein>
<dbReference type="Proteomes" id="UP000199612">
    <property type="component" value="Unassembled WGS sequence"/>
</dbReference>
<name>A0A1I1FFF2_9LACT</name>
<dbReference type="InterPro" id="IPR038595">
    <property type="entry name" value="LOR_sf"/>
</dbReference>
<dbReference type="InterPro" id="IPR007612">
    <property type="entry name" value="LOR"/>
</dbReference>
<organism evidence="2 3">
    <name type="scientific">Alkalibacterium subtropicum</name>
    <dbReference type="NCBI Taxonomy" id="753702"/>
    <lineage>
        <taxon>Bacteria</taxon>
        <taxon>Bacillati</taxon>
        <taxon>Bacillota</taxon>
        <taxon>Bacilli</taxon>
        <taxon>Lactobacillales</taxon>
        <taxon>Carnobacteriaceae</taxon>
        <taxon>Alkalibacterium</taxon>
    </lineage>
</organism>
<evidence type="ECO:0000313" key="3">
    <source>
        <dbReference type="Proteomes" id="UP000199612"/>
    </source>
</evidence>